<evidence type="ECO:0000313" key="2">
    <source>
        <dbReference type="EMBL" id="MFD2918224.1"/>
    </source>
</evidence>
<dbReference type="RefSeq" id="WP_386093971.1">
    <property type="nucleotide sequence ID" value="NZ_JBHUOZ010000001.1"/>
</dbReference>
<evidence type="ECO:0000256" key="1">
    <source>
        <dbReference type="SAM" id="SignalP"/>
    </source>
</evidence>
<comment type="caution">
    <text evidence="2">The sequence shown here is derived from an EMBL/GenBank/DDBJ whole genome shotgun (WGS) entry which is preliminary data.</text>
</comment>
<dbReference type="InterPro" id="IPR011652">
    <property type="entry name" value="MORN_2"/>
</dbReference>
<organism evidence="2 3">
    <name type="scientific">Terrimonas rubra</name>
    <dbReference type="NCBI Taxonomy" id="1035890"/>
    <lineage>
        <taxon>Bacteria</taxon>
        <taxon>Pseudomonadati</taxon>
        <taxon>Bacteroidota</taxon>
        <taxon>Chitinophagia</taxon>
        <taxon>Chitinophagales</taxon>
        <taxon>Chitinophagaceae</taxon>
        <taxon>Terrimonas</taxon>
    </lineage>
</organism>
<dbReference type="EMBL" id="JBHUOZ010000001">
    <property type="protein sequence ID" value="MFD2918224.1"/>
    <property type="molecule type" value="Genomic_DNA"/>
</dbReference>
<keyword evidence="3" id="KW-1185">Reference proteome</keyword>
<keyword evidence="1" id="KW-0732">Signal</keyword>
<protein>
    <submittedName>
        <fullName evidence="2">Uncharacterized protein</fullName>
    </submittedName>
</protein>
<evidence type="ECO:0000313" key="3">
    <source>
        <dbReference type="Proteomes" id="UP001597511"/>
    </source>
</evidence>
<gene>
    <name evidence="2" type="ORF">ACFS6H_00805</name>
</gene>
<dbReference type="Proteomes" id="UP001597511">
    <property type="component" value="Unassembled WGS sequence"/>
</dbReference>
<feature type="signal peptide" evidence="1">
    <location>
        <begin position="1"/>
        <end position="18"/>
    </location>
</feature>
<reference evidence="3" key="1">
    <citation type="journal article" date="2019" name="Int. J. Syst. Evol. Microbiol.">
        <title>The Global Catalogue of Microorganisms (GCM) 10K type strain sequencing project: providing services to taxonomists for standard genome sequencing and annotation.</title>
        <authorList>
            <consortium name="The Broad Institute Genomics Platform"/>
            <consortium name="The Broad Institute Genome Sequencing Center for Infectious Disease"/>
            <person name="Wu L."/>
            <person name="Ma J."/>
        </authorList>
    </citation>
    <scope>NUCLEOTIDE SEQUENCE [LARGE SCALE GENOMIC DNA]</scope>
    <source>
        <strain evidence="3">KCTC 23299</strain>
    </source>
</reference>
<accession>A0ABW5ZYW8</accession>
<name>A0ABW5ZYW8_9BACT</name>
<sequence>MKKYLILLFIFIPFIVFAQPENSPAIVWQKCKNLYEAGKLDSTIVNISVSTSPSHPIDTIKQFYTYLDTFLFPDGYYAIGQLIIDPHMEFNLVQTGEWIYYYPSGKIYAKGNFSVGAYPECNAGGPVTMGYSFKTGDWIYWFENSSIMAQGNYESFKNNTKNNCGTVSVYVSTVTADKWRFFTSGGADNIEQKDIITNINNRH</sequence>
<proteinExistence type="predicted"/>
<dbReference type="Pfam" id="PF07661">
    <property type="entry name" value="MORN_2"/>
    <property type="match status" value="2"/>
</dbReference>
<feature type="chain" id="PRO_5045891102" evidence="1">
    <location>
        <begin position="19"/>
        <end position="203"/>
    </location>
</feature>